<gene>
    <name evidence="4" type="ORF">HCN44_002762</name>
</gene>
<evidence type="ECO:0000313" key="5">
    <source>
        <dbReference type="Proteomes" id="UP000639338"/>
    </source>
</evidence>
<keyword evidence="5" id="KW-1185">Reference proteome</keyword>
<feature type="chain" id="PRO_5032828200" description="Cuticular protein" evidence="3">
    <location>
        <begin position="19"/>
        <end position="331"/>
    </location>
</feature>
<proteinExistence type="predicted"/>
<keyword evidence="3" id="KW-0732">Signal</keyword>
<sequence>MRLIFVVFILSIVSLIEAQYEGRQFNYPPGETCAEQNHGKNSKVFLKITFGQIVGQSVNIKIERVELNFFSRERTEVYSQNDLSYAKDYVISFENGNTGSFSVCFNIIVHEGYAGEPQPIFWRIIKNEKELKKTEKENKNIPFEITRKTKKNQIVHPSVINMPFITLLALVAAANASFISSVGPLAYGATYAASPYAYAASGVPLAYTAPIITNQQVVEPYNPNPKYSYNYGVSDPLTGDHKSQYETRNGDQVKGSYSFVESDGTTRTVDYTADDVNGFNAVVRKDQTATVAVPATPLVVKSVASPVYQAASVYNVATPLAHQYVQTVQNW</sequence>
<dbReference type="InterPro" id="IPR051217">
    <property type="entry name" value="Insect_Cuticle_Struc_Prot"/>
</dbReference>
<dbReference type="PROSITE" id="PS00233">
    <property type="entry name" value="CHIT_BIND_RR_1"/>
    <property type="match status" value="1"/>
</dbReference>
<keyword evidence="1 2" id="KW-0193">Cuticle</keyword>
<dbReference type="PANTHER" id="PTHR12236">
    <property type="entry name" value="STRUCTURAL CONTITUENT OF CUTICLE"/>
    <property type="match status" value="1"/>
</dbReference>
<reference evidence="4 5" key="1">
    <citation type="submission" date="2020-08" db="EMBL/GenBank/DDBJ databases">
        <title>Aphidius gifuensis genome sequencing and assembly.</title>
        <authorList>
            <person name="Du Z."/>
        </authorList>
    </citation>
    <scope>NUCLEOTIDE SEQUENCE [LARGE SCALE GENOMIC DNA]</scope>
    <source>
        <strain evidence="4">YNYX2018</strain>
        <tissue evidence="4">Adults</tissue>
    </source>
</reference>
<feature type="signal peptide" evidence="3">
    <location>
        <begin position="1"/>
        <end position="18"/>
    </location>
</feature>
<accession>A0A834XPU9</accession>
<dbReference type="PANTHER" id="PTHR12236:SF75">
    <property type="entry name" value="CUTICULAR PROTEIN 62BB, ISOFORM A"/>
    <property type="match status" value="1"/>
</dbReference>
<dbReference type="AlphaFoldDB" id="A0A834XPU9"/>
<dbReference type="EMBL" id="JACMRX010000004">
    <property type="protein sequence ID" value="KAF7991200.1"/>
    <property type="molecule type" value="Genomic_DNA"/>
</dbReference>
<evidence type="ECO:0000313" key="4">
    <source>
        <dbReference type="EMBL" id="KAF7991200.1"/>
    </source>
</evidence>
<dbReference type="GO" id="GO:0042302">
    <property type="term" value="F:structural constituent of cuticle"/>
    <property type="evidence" value="ECO:0007669"/>
    <property type="project" value="UniProtKB-UniRule"/>
</dbReference>
<dbReference type="GO" id="GO:0005615">
    <property type="term" value="C:extracellular space"/>
    <property type="evidence" value="ECO:0007669"/>
    <property type="project" value="TreeGrafter"/>
</dbReference>
<dbReference type="InterPro" id="IPR031311">
    <property type="entry name" value="CHIT_BIND_RR_consensus"/>
</dbReference>
<protein>
    <recommendedName>
        <fullName evidence="6">Cuticular protein</fullName>
    </recommendedName>
</protein>
<evidence type="ECO:0000256" key="3">
    <source>
        <dbReference type="SAM" id="SignalP"/>
    </source>
</evidence>
<name>A0A834XPU9_APHGI</name>
<evidence type="ECO:0000256" key="2">
    <source>
        <dbReference type="PROSITE-ProRule" id="PRU00497"/>
    </source>
</evidence>
<dbReference type="GO" id="GO:0031012">
    <property type="term" value="C:extracellular matrix"/>
    <property type="evidence" value="ECO:0007669"/>
    <property type="project" value="TreeGrafter"/>
</dbReference>
<dbReference type="OrthoDB" id="10071059at2759"/>
<dbReference type="PRINTS" id="PR00947">
    <property type="entry name" value="CUTICLE"/>
</dbReference>
<evidence type="ECO:0008006" key="6">
    <source>
        <dbReference type="Google" id="ProtNLM"/>
    </source>
</evidence>
<organism evidence="4 5">
    <name type="scientific">Aphidius gifuensis</name>
    <name type="common">Parasitoid wasp</name>
    <dbReference type="NCBI Taxonomy" id="684658"/>
    <lineage>
        <taxon>Eukaryota</taxon>
        <taxon>Metazoa</taxon>
        <taxon>Ecdysozoa</taxon>
        <taxon>Arthropoda</taxon>
        <taxon>Hexapoda</taxon>
        <taxon>Insecta</taxon>
        <taxon>Pterygota</taxon>
        <taxon>Neoptera</taxon>
        <taxon>Endopterygota</taxon>
        <taxon>Hymenoptera</taxon>
        <taxon>Apocrita</taxon>
        <taxon>Ichneumonoidea</taxon>
        <taxon>Braconidae</taxon>
        <taxon>Aphidiinae</taxon>
        <taxon>Aphidius</taxon>
    </lineage>
</organism>
<dbReference type="InterPro" id="IPR000618">
    <property type="entry name" value="Insect_cuticle"/>
</dbReference>
<dbReference type="Proteomes" id="UP000639338">
    <property type="component" value="Unassembled WGS sequence"/>
</dbReference>
<dbReference type="Pfam" id="PF00379">
    <property type="entry name" value="Chitin_bind_4"/>
    <property type="match status" value="1"/>
</dbReference>
<evidence type="ECO:0000256" key="1">
    <source>
        <dbReference type="ARBA" id="ARBA00022460"/>
    </source>
</evidence>
<comment type="caution">
    <text evidence="4">The sequence shown here is derived from an EMBL/GenBank/DDBJ whole genome shotgun (WGS) entry which is preliminary data.</text>
</comment>
<dbReference type="PROSITE" id="PS51155">
    <property type="entry name" value="CHIT_BIND_RR_2"/>
    <property type="match status" value="1"/>
</dbReference>